<keyword evidence="3" id="KW-1185">Reference proteome</keyword>
<accession>A0ABV3QVW5</accession>
<gene>
    <name evidence="2" type="ORF">ABUE31_01520</name>
</gene>
<dbReference type="Gene3D" id="3.30.110.170">
    <property type="entry name" value="Protein of unknown function (DUF541), domain 1"/>
    <property type="match status" value="1"/>
</dbReference>
<evidence type="ECO:0000313" key="2">
    <source>
        <dbReference type="EMBL" id="MEW9804663.1"/>
    </source>
</evidence>
<dbReference type="InterPro" id="IPR052022">
    <property type="entry name" value="26kDa_periplasmic_antigen"/>
</dbReference>
<dbReference type="RefSeq" id="WP_367721703.1">
    <property type="nucleotide sequence ID" value="NZ_JBFOCI010000001.1"/>
</dbReference>
<evidence type="ECO:0000313" key="3">
    <source>
        <dbReference type="Proteomes" id="UP001556196"/>
    </source>
</evidence>
<dbReference type="Proteomes" id="UP001556196">
    <property type="component" value="Unassembled WGS sequence"/>
</dbReference>
<reference evidence="2 3" key="1">
    <citation type="submission" date="2024-06" db="EMBL/GenBank/DDBJ databases">
        <authorList>
            <person name="Tuo L."/>
        </authorList>
    </citation>
    <scope>NUCLEOTIDE SEQUENCE [LARGE SCALE GENOMIC DNA]</scope>
    <source>
        <strain evidence="2 3">ZMM04-5</strain>
    </source>
</reference>
<keyword evidence="1" id="KW-0732">Signal</keyword>
<protein>
    <submittedName>
        <fullName evidence="2">SIMPL domain-containing protein</fullName>
    </submittedName>
</protein>
<dbReference type="PANTHER" id="PTHR34387:SF1">
    <property type="entry name" value="PERIPLASMIC IMMUNOGENIC PROTEIN"/>
    <property type="match status" value="1"/>
</dbReference>
<dbReference type="Gene3D" id="3.30.70.2970">
    <property type="entry name" value="Protein of unknown function (DUF541), domain 2"/>
    <property type="match status" value="1"/>
</dbReference>
<dbReference type="PANTHER" id="PTHR34387">
    <property type="entry name" value="SLR1258 PROTEIN"/>
    <property type="match status" value="1"/>
</dbReference>
<name>A0ABV3QVW5_9HYPH</name>
<comment type="caution">
    <text evidence="2">The sequence shown here is derived from an EMBL/GenBank/DDBJ whole genome shotgun (WGS) entry which is preliminary data.</text>
</comment>
<dbReference type="Pfam" id="PF04402">
    <property type="entry name" value="SIMPL"/>
    <property type="match status" value="1"/>
</dbReference>
<dbReference type="InterPro" id="IPR007497">
    <property type="entry name" value="SIMPL/DUF541"/>
</dbReference>
<feature type="chain" id="PRO_5047498187" evidence="1">
    <location>
        <begin position="23"/>
        <end position="236"/>
    </location>
</feature>
<proteinExistence type="predicted"/>
<dbReference type="EMBL" id="JBFOCI010000001">
    <property type="protein sequence ID" value="MEW9804663.1"/>
    <property type="molecule type" value="Genomic_DNA"/>
</dbReference>
<organism evidence="2 3">
    <name type="scientific">Mesorhizobium marinum</name>
    <dbReference type="NCBI Taxonomy" id="3228790"/>
    <lineage>
        <taxon>Bacteria</taxon>
        <taxon>Pseudomonadati</taxon>
        <taxon>Pseudomonadota</taxon>
        <taxon>Alphaproteobacteria</taxon>
        <taxon>Hyphomicrobiales</taxon>
        <taxon>Phyllobacteriaceae</taxon>
        <taxon>Mesorhizobium</taxon>
    </lineage>
</organism>
<feature type="signal peptide" evidence="1">
    <location>
        <begin position="1"/>
        <end position="22"/>
    </location>
</feature>
<evidence type="ECO:0000256" key="1">
    <source>
        <dbReference type="SAM" id="SignalP"/>
    </source>
</evidence>
<sequence length="236" mass="24839">MNRRMMALGLAAAMAFPVAASATEAPVQPRIVVTGEGEATVTPDMAVLSLSVMREAQTAREALDANSAAMTDVIEAIKGLGVADRDLQTAGLQIMPRYNYTNKPDGSQQADLVAYQVINTLTVRVRDLAKTGELIDKAVSLGVNQGGSIVFTNDDPSATVTEARKNAVKEAMAKANVLAEAAGVSLGKVIEISDQSFAAQPMSIEAKAFDRVGAAPPIQAGENAYRVQVNMTFELK</sequence>